<dbReference type="Pfam" id="PF00497">
    <property type="entry name" value="SBP_bac_3"/>
    <property type="match status" value="1"/>
</dbReference>
<dbReference type="GO" id="GO:0005576">
    <property type="term" value="C:extracellular region"/>
    <property type="evidence" value="ECO:0007669"/>
    <property type="project" value="TreeGrafter"/>
</dbReference>
<evidence type="ECO:0000256" key="2">
    <source>
        <dbReference type="ARBA" id="ARBA00022448"/>
    </source>
</evidence>
<comment type="caution">
    <text evidence="5">The sequence shown here is derived from an EMBL/GenBank/DDBJ whole genome shotgun (WGS) entry which is preliminary data.</text>
</comment>
<evidence type="ECO:0000256" key="1">
    <source>
        <dbReference type="ARBA" id="ARBA00010333"/>
    </source>
</evidence>
<protein>
    <submittedName>
        <fullName evidence="5">Amino acid ABC transporter substrate-binding protein</fullName>
    </submittedName>
</protein>
<dbReference type="InterPro" id="IPR051455">
    <property type="entry name" value="Bact_solute-bind_prot3"/>
</dbReference>
<organism evidence="5 6">
    <name type="scientific">Pseudocalidococcus azoricus BACA0444</name>
    <dbReference type="NCBI Taxonomy" id="2918990"/>
    <lineage>
        <taxon>Bacteria</taxon>
        <taxon>Bacillati</taxon>
        <taxon>Cyanobacteriota</taxon>
        <taxon>Cyanophyceae</taxon>
        <taxon>Acaryochloridales</taxon>
        <taxon>Thermosynechococcaceae</taxon>
        <taxon>Pseudocalidococcus</taxon>
        <taxon>Pseudocalidococcus azoricus</taxon>
    </lineage>
</organism>
<dbReference type="GO" id="GO:0006865">
    <property type="term" value="P:amino acid transport"/>
    <property type="evidence" value="ECO:0007669"/>
    <property type="project" value="TreeGrafter"/>
</dbReference>
<dbReference type="GO" id="GO:0030288">
    <property type="term" value="C:outer membrane-bounded periplasmic space"/>
    <property type="evidence" value="ECO:0007669"/>
    <property type="project" value="TreeGrafter"/>
</dbReference>
<evidence type="ECO:0000313" key="5">
    <source>
        <dbReference type="EMBL" id="MDS3860382.1"/>
    </source>
</evidence>
<name>A0AAE4JZ26_9CYAN</name>
<proteinExistence type="inferred from homology"/>
<dbReference type="PANTHER" id="PTHR30085:SF6">
    <property type="entry name" value="ABC TRANSPORTER GLUTAMINE-BINDING PROTEIN GLNH"/>
    <property type="match status" value="1"/>
</dbReference>
<sequence length="308" mass="33464">MAEPIPMSAFLLLQPWRNITLTALLAAWTVVLAGEVKAETVLEKIQRTGVITAGTRDDAVPFGFKQNGQLVGYAVDLLGLIRERAERDLQKPIRLELVPVTPSNRISLVQARKIDIECGATSRTWNRAKFVDFSVPFFLAGTQLLVKAGNPAQGPAALAGQKVGVIKGTTNEGAILNLRPTVDVVYVPDRAAGVAAVASGKIAAFASDGVLLEGNLKVNHTAENFRIIPPVPIQSEAYACMVPPNQSGWRNLVDVTLLSFMEGLVSQQPAPTQLYNRWFGPTGFVPYPEQINIQFFKGILNTQERPPR</sequence>
<dbReference type="AlphaFoldDB" id="A0AAE4JZ26"/>
<feature type="domain" description="Solute-binding protein family 3/N-terminal" evidence="4">
    <location>
        <begin position="50"/>
        <end position="282"/>
    </location>
</feature>
<dbReference type="InterPro" id="IPR001638">
    <property type="entry name" value="Solute-binding_3/MltF_N"/>
</dbReference>
<dbReference type="EMBL" id="JAVMIP010000004">
    <property type="protein sequence ID" value="MDS3860382.1"/>
    <property type="molecule type" value="Genomic_DNA"/>
</dbReference>
<keyword evidence="3" id="KW-0732">Signal</keyword>
<dbReference type="Gene3D" id="3.40.190.10">
    <property type="entry name" value="Periplasmic binding protein-like II"/>
    <property type="match status" value="2"/>
</dbReference>
<reference evidence="6" key="1">
    <citation type="submission" date="2023-07" db="EMBL/GenBank/DDBJ databases">
        <authorList>
            <person name="Luz R."/>
            <person name="Cordeiro R."/>
            <person name="Fonseca A."/>
            <person name="Goncalves V."/>
        </authorList>
    </citation>
    <scope>NUCLEOTIDE SEQUENCE [LARGE SCALE GENOMIC DNA]</scope>
    <source>
        <strain evidence="6">BACA0444</strain>
    </source>
</reference>
<evidence type="ECO:0000256" key="3">
    <source>
        <dbReference type="ARBA" id="ARBA00022729"/>
    </source>
</evidence>
<dbReference type="PANTHER" id="PTHR30085">
    <property type="entry name" value="AMINO ACID ABC TRANSPORTER PERMEASE"/>
    <property type="match status" value="1"/>
</dbReference>
<gene>
    <name evidence="5" type="ORF">RIF25_06125</name>
</gene>
<keyword evidence="2" id="KW-0813">Transport</keyword>
<comment type="similarity">
    <text evidence="1">Belongs to the bacterial solute-binding protein 3 family.</text>
</comment>
<dbReference type="CDD" id="cd13688">
    <property type="entry name" value="PBP2_GltI_DEBP"/>
    <property type="match status" value="1"/>
</dbReference>
<evidence type="ECO:0000259" key="4">
    <source>
        <dbReference type="SMART" id="SM00062"/>
    </source>
</evidence>
<accession>A0AAE4JZ26</accession>
<dbReference type="SMART" id="SM00062">
    <property type="entry name" value="PBPb"/>
    <property type="match status" value="1"/>
</dbReference>
<evidence type="ECO:0000313" key="6">
    <source>
        <dbReference type="Proteomes" id="UP001268256"/>
    </source>
</evidence>
<dbReference type="SUPFAM" id="SSF53850">
    <property type="entry name" value="Periplasmic binding protein-like II"/>
    <property type="match status" value="1"/>
</dbReference>
<keyword evidence="6" id="KW-1185">Reference proteome</keyword>
<dbReference type="Proteomes" id="UP001268256">
    <property type="component" value="Unassembled WGS sequence"/>
</dbReference>